<dbReference type="PANTHER" id="PTHR34807">
    <property type="entry name" value="OS08G0270800 PROTEIN"/>
    <property type="match status" value="1"/>
</dbReference>
<protein>
    <submittedName>
        <fullName evidence="2">Uncharacterized protein</fullName>
    </submittedName>
</protein>
<keyword evidence="3" id="KW-1185">Reference proteome</keyword>
<evidence type="ECO:0000256" key="1">
    <source>
        <dbReference type="SAM" id="MobiDB-lite"/>
    </source>
</evidence>
<feature type="region of interest" description="Disordered" evidence="1">
    <location>
        <begin position="55"/>
        <end position="89"/>
    </location>
</feature>
<dbReference type="EMBL" id="JABTTQ020000007">
    <property type="protein sequence ID" value="KAK6151569.1"/>
    <property type="molecule type" value="Genomic_DNA"/>
</dbReference>
<evidence type="ECO:0000313" key="2">
    <source>
        <dbReference type="EMBL" id="KAK6151569.1"/>
    </source>
</evidence>
<accession>A0ABR0WWM0</accession>
<name>A0ABR0WWM0_REHGL</name>
<gene>
    <name evidence="2" type="ORF">DH2020_014204</name>
</gene>
<comment type="caution">
    <text evidence="2">The sequence shown here is derived from an EMBL/GenBank/DDBJ whole genome shotgun (WGS) entry which is preliminary data.</text>
</comment>
<dbReference type="Proteomes" id="UP001318860">
    <property type="component" value="Unassembled WGS sequence"/>
</dbReference>
<sequence length="311" mass="36665">MFLFQRHLMVLEVDVKRSKLEAGKQRKLMLAAEVRFLRRRYEYFMKSKTLNSLEQEKLVQPPNLVKQNKQSRPRLPPIPETKPKKKHHRKILHGGKEANQHGLSPVADLDRKGRINIRRKTVTRNIAPVLDLNQKERMHANDHTALRNTTVAFDLNQDNSHSGKDFSMPSRGDEDFQSNVEAVKFEEVKKSLMRCPNDEFQNDLMLSVCRNAGEGPSRVGKRKISWQDPSVALRVSWDCFNDSLGSIRQWWEEVCACHWDQAFQDRIQLTTYLLWWLWKTRNSWVFEEKFTSELDTVSLAWKEWNEFDTIT</sequence>
<proteinExistence type="predicted"/>
<reference evidence="2 3" key="1">
    <citation type="journal article" date="2021" name="Comput. Struct. Biotechnol. J.">
        <title>De novo genome assembly of the potent medicinal plant Rehmannia glutinosa using nanopore technology.</title>
        <authorList>
            <person name="Ma L."/>
            <person name="Dong C."/>
            <person name="Song C."/>
            <person name="Wang X."/>
            <person name="Zheng X."/>
            <person name="Niu Y."/>
            <person name="Chen S."/>
            <person name="Feng W."/>
        </authorList>
    </citation>
    <scope>NUCLEOTIDE SEQUENCE [LARGE SCALE GENOMIC DNA]</scope>
    <source>
        <strain evidence="2">DH-2019</strain>
    </source>
</reference>
<evidence type="ECO:0000313" key="3">
    <source>
        <dbReference type="Proteomes" id="UP001318860"/>
    </source>
</evidence>
<organism evidence="2 3">
    <name type="scientific">Rehmannia glutinosa</name>
    <name type="common">Chinese foxglove</name>
    <dbReference type="NCBI Taxonomy" id="99300"/>
    <lineage>
        <taxon>Eukaryota</taxon>
        <taxon>Viridiplantae</taxon>
        <taxon>Streptophyta</taxon>
        <taxon>Embryophyta</taxon>
        <taxon>Tracheophyta</taxon>
        <taxon>Spermatophyta</taxon>
        <taxon>Magnoliopsida</taxon>
        <taxon>eudicotyledons</taxon>
        <taxon>Gunneridae</taxon>
        <taxon>Pentapetalae</taxon>
        <taxon>asterids</taxon>
        <taxon>lamiids</taxon>
        <taxon>Lamiales</taxon>
        <taxon>Orobanchaceae</taxon>
        <taxon>Rehmannieae</taxon>
        <taxon>Rehmannia</taxon>
    </lineage>
</organism>
<dbReference type="PANTHER" id="PTHR34807:SF3">
    <property type="entry name" value="OS08G0270800 PROTEIN"/>
    <property type="match status" value="1"/>
</dbReference>